<dbReference type="NCBIfam" id="NF040785">
    <property type="entry name" value="CD3324_fam"/>
    <property type="match status" value="1"/>
</dbReference>
<evidence type="ECO:0000313" key="2">
    <source>
        <dbReference type="Proteomes" id="UP000030403"/>
    </source>
</evidence>
<proteinExistence type="predicted"/>
<accession>A0A0A5GDT4</accession>
<dbReference type="InterPro" id="IPR049739">
    <property type="entry name" value="YraL-like"/>
</dbReference>
<sequence>MFDFAPYKKINKGLTEMSYIKAKSVLPDELIKELQKYVQGQTIYIPKEKNNYEEWGKSSGGRNRIDQRNADIQNGFNRGMTITQLADDYFLSPDTIKKIVYSRK</sequence>
<dbReference type="Proteomes" id="UP000030403">
    <property type="component" value="Unassembled WGS sequence"/>
</dbReference>
<dbReference type="InterPro" id="IPR009057">
    <property type="entry name" value="Homeodomain-like_sf"/>
</dbReference>
<dbReference type="EMBL" id="AVPF01000009">
    <property type="protein sequence ID" value="KGX90149.1"/>
    <property type="molecule type" value="Genomic_DNA"/>
</dbReference>
<comment type="caution">
    <text evidence="1">The sequence shown here is derived from an EMBL/GenBank/DDBJ whole genome shotgun (WGS) entry which is preliminary data.</text>
</comment>
<keyword evidence="2" id="KW-1185">Reference proteome</keyword>
<dbReference type="PANTHER" id="PTHR37812">
    <property type="entry name" value="MU-LIKE PROPHAGE FLUMU PROTEIN C"/>
    <property type="match status" value="1"/>
</dbReference>
<reference evidence="1 2" key="1">
    <citation type="submission" date="2013-08" db="EMBL/GenBank/DDBJ databases">
        <authorList>
            <person name="Huang J."/>
            <person name="Wang G."/>
        </authorList>
    </citation>
    <scope>NUCLEOTIDE SEQUENCE [LARGE SCALE GENOMIC DNA]</scope>
    <source>
        <strain evidence="1 2">BH030004</strain>
    </source>
</reference>
<dbReference type="STRING" id="1385511.GCA_000425225_02534"/>
<dbReference type="eggNOG" id="COG5566">
    <property type="taxonomic scope" value="Bacteria"/>
</dbReference>
<dbReference type="AlphaFoldDB" id="A0A0A5GDT4"/>
<gene>
    <name evidence="1" type="ORF">N783_01265</name>
</gene>
<protein>
    <recommendedName>
        <fullName evidence="3">Mor transcription activator domain-containing protein</fullName>
    </recommendedName>
</protein>
<evidence type="ECO:0000313" key="1">
    <source>
        <dbReference type="EMBL" id="KGX90149.1"/>
    </source>
</evidence>
<dbReference type="InterPro" id="IPR052411">
    <property type="entry name" value="c-mor_Regulatory_Protein"/>
</dbReference>
<dbReference type="PANTHER" id="PTHR37812:SF1">
    <property type="entry name" value="MU-LIKE PROPHAGE FLUMU PROTEIN C"/>
    <property type="match status" value="1"/>
</dbReference>
<evidence type="ECO:0008006" key="3">
    <source>
        <dbReference type="Google" id="ProtNLM"/>
    </source>
</evidence>
<dbReference type="SUPFAM" id="SSF46689">
    <property type="entry name" value="Homeodomain-like"/>
    <property type="match status" value="1"/>
</dbReference>
<name>A0A0A5GDT4_9BACI</name>
<organism evidence="1 2">
    <name type="scientific">Pontibacillus marinus BH030004 = DSM 16465</name>
    <dbReference type="NCBI Taxonomy" id="1385511"/>
    <lineage>
        <taxon>Bacteria</taxon>
        <taxon>Bacillati</taxon>
        <taxon>Bacillota</taxon>
        <taxon>Bacilli</taxon>
        <taxon>Bacillales</taxon>
        <taxon>Bacillaceae</taxon>
        <taxon>Pontibacillus</taxon>
    </lineage>
</organism>